<accession>A0A834SDL5</accession>
<dbReference type="OrthoDB" id="1720282at2759"/>
<evidence type="ECO:0000313" key="2">
    <source>
        <dbReference type="Proteomes" id="UP000634136"/>
    </source>
</evidence>
<dbReference type="AlphaFoldDB" id="A0A834SDL5"/>
<comment type="caution">
    <text evidence="1">The sequence shown here is derived from an EMBL/GenBank/DDBJ whole genome shotgun (WGS) entry which is preliminary data.</text>
</comment>
<dbReference type="PANTHER" id="PTHR33710:SF77">
    <property type="entry name" value="DNASE I-LIKE SUPERFAMILY PROTEIN"/>
    <property type="match status" value="1"/>
</dbReference>
<dbReference type="PANTHER" id="PTHR33710">
    <property type="entry name" value="BNAC02G09200D PROTEIN"/>
    <property type="match status" value="1"/>
</dbReference>
<protein>
    <submittedName>
        <fullName evidence="1">Uncharacterized protein</fullName>
    </submittedName>
</protein>
<keyword evidence="2" id="KW-1185">Reference proteome</keyword>
<gene>
    <name evidence="1" type="ORF">G2W53_040659</name>
</gene>
<name>A0A834SDL5_9FABA</name>
<dbReference type="InterPro" id="IPR036691">
    <property type="entry name" value="Endo/exonu/phosph_ase_sf"/>
</dbReference>
<sequence length="555" mass="62744">MFAAVTLVTDYSWIDDIGIMLTLSFPTSTIVSGFSSPDVATTLRSTSAFPVVTTQPTPPESSMPSYALLPTFPSKISFKTSLYKSHDIPNLLISYTLLFSLTENHYFHQETATKLPPNQKIQKISNSSYGSLMCPINAPHQWPIMDLLMHQLSSSKNSKKLKTLKWPINTPHQCIHIQLPSHKLISLPPTRFQISSSLPSLIILVDPTQLSINDPLNHPFTSLPTSHSNPFISSSVPLVNAFSIAHSSTTSLTSHWAHIKAHNKRYLNYPTSCCHHPLLKELLPCFFHVNTAKAEQKGDATSFACPPHCYQGATPPYATDAPLLTTLKISFNSDYFAESATSHRNRSAPCGVVRSAMDFTQAPFMFLALVQFSLCFCRPDRHFLNMVDINSLVDLGYTGPGFTWQRGNVAVRLDRALANLGWRDMFPEASFMHLPRLKSDHSPILVRLHSVNDLGVERNRPFCFLTSWLLHDDFHNVVKDSWQSDWYGSLNCFQEKIKVWNREVFGNIFRKKDKLLRRIQGIHNKLCLGPNAFLSNLQEELWVEYENVLTQEEIL</sequence>
<dbReference type="EMBL" id="JAAIUW010000013">
    <property type="protein sequence ID" value="KAF7801548.1"/>
    <property type="molecule type" value="Genomic_DNA"/>
</dbReference>
<dbReference type="SUPFAM" id="SSF56219">
    <property type="entry name" value="DNase I-like"/>
    <property type="match status" value="1"/>
</dbReference>
<dbReference type="Proteomes" id="UP000634136">
    <property type="component" value="Unassembled WGS sequence"/>
</dbReference>
<organism evidence="1 2">
    <name type="scientific">Senna tora</name>
    <dbReference type="NCBI Taxonomy" id="362788"/>
    <lineage>
        <taxon>Eukaryota</taxon>
        <taxon>Viridiplantae</taxon>
        <taxon>Streptophyta</taxon>
        <taxon>Embryophyta</taxon>
        <taxon>Tracheophyta</taxon>
        <taxon>Spermatophyta</taxon>
        <taxon>Magnoliopsida</taxon>
        <taxon>eudicotyledons</taxon>
        <taxon>Gunneridae</taxon>
        <taxon>Pentapetalae</taxon>
        <taxon>rosids</taxon>
        <taxon>fabids</taxon>
        <taxon>Fabales</taxon>
        <taxon>Fabaceae</taxon>
        <taxon>Caesalpinioideae</taxon>
        <taxon>Cassia clade</taxon>
        <taxon>Senna</taxon>
    </lineage>
</organism>
<proteinExistence type="predicted"/>
<reference evidence="1" key="1">
    <citation type="submission" date="2020-09" db="EMBL/GenBank/DDBJ databases">
        <title>Genome-Enabled Discovery of Anthraquinone Biosynthesis in Senna tora.</title>
        <authorList>
            <person name="Kang S.-H."/>
            <person name="Pandey R.P."/>
            <person name="Lee C.-M."/>
            <person name="Sim J.-S."/>
            <person name="Jeong J.-T."/>
            <person name="Choi B.-S."/>
            <person name="Jung M."/>
            <person name="Ginzburg D."/>
            <person name="Zhao K."/>
            <person name="Won S.Y."/>
            <person name="Oh T.-J."/>
            <person name="Yu Y."/>
            <person name="Kim N.-H."/>
            <person name="Lee O.R."/>
            <person name="Lee T.-H."/>
            <person name="Bashyal P."/>
            <person name="Kim T.-S."/>
            <person name="Lee W.-H."/>
            <person name="Kawkins C."/>
            <person name="Kim C.-K."/>
            <person name="Kim J.S."/>
            <person name="Ahn B.O."/>
            <person name="Rhee S.Y."/>
            <person name="Sohng J.K."/>
        </authorList>
    </citation>
    <scope>NUCLEOTIDE SEQUENCE</scope>
    <source>
        <tissue evidence="1">Leaf</tissue>
    </source>
</reference>
<dbReference type="Gene3D" id="3.60.10.10">
    <property type="entry name" value="Endonuclease/exonuclease/phosphatase"/>
    <property type="match status" value="1"/>
</dbReference>
<evidence type="ECO:0000313" key="1">
    <source>
        <dbReference type="EMBL" id="KAF7801548.1"/>
    </source>
</evidence>